<evidence type="ECO:0000313" key="18">
    <source>
        <dbReference type="Proteomes" id="UP001139887"/>
    </source>
</evidence>
<feature type="domain" description="RRM" evidence="15">
    <location>
        <begin position="228"/>
        <end position="305"/>
    </location>
</feature>
<dbReference type="Pfam" id="PF00658">
    <property type="entry name" value="MLLE"/>
    <property type="match status" value="1"/>
</dbReference>
<comment type="similarity">
    <text evidence="3 13">Belongs to the polyadenylate-binding protein type-1 family.</text>
</comment>
<evidence type="ECO:0000256" key="9">
    <source>
        <dbReference type="ARBA" id="ARBA00022845"/>
    </source>
</evidence>
<sequence length="712" mass="78919">MSEATSPAPAVAPVSAAAPGSAEAPASAPMVPAGAAPEDGTSPLSSASLYVGELDPSVTEATLFELFTMMGPVASIRVCRDAITRRSLGYAYVNFHNRADAKRALEALNYTAIKGKECRIMWSQRDPSQRRNTKNNIFIKNLDPSIDNKALHDTFVAFGNILSCKVVTDTQGQSRGFGFVHYETNEAADSAIQSVNGMLLNDSKVYVGHHIPKNEREAHLESMRANFTNVYVKNLDAEVDEDMLKELFGKFGEITSLHIKRNEDGTSRGFGFINFEDHDAACKAVNELHDSEFHGQKLYVSRAQKKFEREKELRVQYEQSKMEKLSKYQGVNLYIKNLEEGTDDDKLRQEFAPYGTITSAKVMCDDKGNSRGFGFVCYTAPEEATKAIAEMNGRMVGRKPLYVALAQRSDQRRQQIEATKRQWQGGSAMGPPMYAPPMYYPSGYVQQRGAYPAPRPVRWQGAQPPVPGQYPMPASQYPMPQYPVSANNRTMRPRNPRQGGGRGGYAGRGRGGYRNNPRAQQQAADQPEASQTEEPAADAEAVPPLTAAALAAAPEEMRKQMLGENLYSEIVKTQPELAGKITGMLLEMDDGELITLIENKDLLAKKVDEALNVLNTHGPEDAENLAYDSNSNGESKVEKPLNDDLVAGIWSPQYPANILEPKRQPRDYETFDNDQVSIWLCPEIDIQLRQERARRRKALMIAERMGAMVQAE</sequence>
<keyword evidence="9" id="KW-0810">Translation regulation</keyword>
<dbReference type="AlphaFoldDB" id="A0A9W8IB81"/>
<dbReference type="InterPro" id="IPR003954">
    <property type="entry name" value="RRM_euk-type"/>
</dbReference>
<keyword evidence="6" id="KW-0507">mRNA processing</keyword>
<reference evidence="17" key="1">
    <citation type="submission" date="2022-07" db="EMBL/GenBank/DDBJ databases">
        <title>Phylogenomic reconstructions and comparative analyses of Kickxellomycotina fungi.</title>
        <authorList>
            <person name="Reynolds N.K."/>
            <person name="Stajich J.E."/>
            <person name="Barry K."/>
            <person name="Grigoriev I.V."/>
            <person name="Crous P."/>
            <person name="Smith M.E."/>
        </authorList>
    </citation>
    <scope>NUCLEOTIDE SEQUENCE</scope>
    <source>
        <strain evidence="17">NRRL 1566</strain>
    </source>
</reference>
<dbReference type="CDD" id="cd12378">
    <property type="entry name" value="RRM1_I_PABPs"/>
    <property type="match status" value="1"/>
</dbReference>
<evidence type="ECO:0000256" key="4">
    <source>
        <dbReference type="ARBA" id="ARBA00022448"/>
    </source>
</evidence>
<dbReference type="FunFam" id="3.30.70.330:FF:000648">
    <property type="entry name" value="Polyadenylate-binding protein"/>
    <property type="match status" value="1"/>
</dbReference>
<evidence type="ECO:0000256" key="6">
    <source>
        <dbReference type="ARBA" id="ARBA00022664"/>
    </source>
</evidence>
<feature type="domain" description="RRM" evidence="15">
    <location>
        <begin position="47"/>
        <end position="125"/>
    </location>
</feature>
<dbReference type="PROSITE" id="PS50102">
    <property type="entry name" value="RRM"/>
    <property type="match status" value="4"/>
</dbReference>
<evidence type="ECO:0000256" key="13">
    <source>
        <dbReference type="RuleBase" id="RU362004"/>
    </source>
</evidence>
<keyword evidence="8" id="KW-0509">mRNA transport</keyword>
<evidence type="ECO:0000256" key="1">
    <source>
        <dbReference type="ARBA" id="ARBA00004123"/>
    </source>
</evidence>
<keyword evidence="11" id="KW-0539">Nucleus</keyword>
<dbReference type="SMART" id="SM00517">
    <property type="entry name" value="PolyA"/>
    <property type="match status" value="1"/>
</dbReference>
<evidence type="ECO:0000259" key="16">
    <source>
        <dbReference type="PROSITE" id="PS51309"/>
    </source>
</evidence>
<dbReference type="NCBIfam" id="TIGR01628">
    <property type="entry name" value="PABP-1234"/>
    <property type="match status" value="1"/>
</dbReference>
<dbReference type="GO" id="GO:0005634">
    <property type="term" value="C:nucleus"/>
    <property type="evidence" value="ECO:0007669"/>
    <property type="project" value="UniProtKB-SubCell"/>
</dbReference>
<evidence type="ECO:0000256" key="5">
    <source>
        <dbReference type="ARBA" id="ARBA00022490"/>
    </source>
</evidence>
<dbReference type="FunFam" id="3.30.70.330:FF:000091">
    <property type="entry name" value="Polyadenylate-binding protein"/>
    <property type="match status" value="1"/>
</dbReference>
<dbReference type="CDD" id="cd12379">
    <property type="entry name" value="RRM2_I_PABPs"/>
    <property type="match status" value="1"/>
</dbReference>
<feature type="region of interest" description="Disordered" evidence="14">
    <location>
        <begin position="455"/>
        <end position="542"/>
    </location>
</feature>
<accession>A0A9W8IB81</accession>
<feature type="domain" description="RRM" evidence="15">
    <location>
        <begin position="135"/>
        <end position="212"/>
    </location>
</feature>
<dbReference type="OrthoDB" id="19742at2759"/>
<dbReference type="InterPro" id="IPR006515">
    <property type="entry name" value="PABP_1234"/>
</dbReference>
<evidence type="ECO:0000259" key="15">
    <source>
        <dbReference type="PROSITE" id="PS50102"/>
    </source>
</evidence>
<gene>
    <name evidence="17" type="primary">PAB1</name>
    <name evidence="17" type="ORF">IWW36_004927</name>
</gene>
<dbReference type="CDD" id="cd12381">
    <property type="entry name" value="RRM4_I_PABPs"/>
    <property type="match status" value="1"/>
</dbReference>
<keyword evidence="7" id="KW-0677">Repeat</keyword>
<dbReference type="Pfam" id="PF00076">
    <property type="entry name" value="RRM_1"/>
    <property type="match status" value="4"/>
</dbReference>
<protein>
    <recommendedName>
        <fullName evidence="13">Polyadenylate-binding protein</fullName>
        <shortName evidence="13">PABP</shortName>
    </recommendedName>
</protein>
<proteinExistence type="inferred from homology"/>
<feature type="domain" description="PABC" evidence="16">
    <location>
        <begin position="542"/>
        <end position="619"/>
    </location>
</feature>
<dbReference type="FunFam" id="3.30.70.330:FF:000003">
    <property type="entry name" value="Polyadenylate-binding protein"/>
    <property type="match status" value="1"/>
</dbReference>
<evidence type="ECO:0000256" key="7">
    <source>
        <dbReference type="ARBA" id="ARBA00022737"/>
    </source>
</evidence>
<name>A0A9W8IB81_9FUNG</name>
<dbReference type="InterPro" id="IPR012677">
    <property type="entry name" value="Nucleotide-bd_a/b_plait_sf"/>
</dbReference>
<feature type="non-terminal residue" evidence="17">
    <location>
        <position position="712"/>
    </location>
</feature>
<evidence type="ECO:0000256" key="3">
    <source>
        <dbReference type="ARBA" id="ARBA00008557"/>
    </source>
</evidence>
<dbReference type="Proteomes" id="UP001139887">
    <property type="component" value="Unassembled WGS sequence"/>
</dbReference>
<dbReference type="InterPro" id="IPR000504">
    <property type="entry name" value="RRM_dom"/>
</dbReference>
<dbReference type="GO" id="GO:0006417">
    <property type="term" value="P:regulation of translation"/>
    <property type="evidence" value="ECO:0007669"/>
    <property type="project" value="UniProtKB-KW"/>
</dbReference>
<dbReference type="PROSITE" id="PS51309">
    <property type="entry name" value="PABC"/>
    <property type="match status" value="1"/>
</dbReference>
<comment type="function">
    <text evidence="13">Binds the poly(A) tail of mRNA.</text>
</comment>
<dbReference type="SUPFAM" id="SSF54928">
    <property type="entry name" value="RNA-binding domain, RBD"/>
    <property type="match status" value="2"/>
</dbReference>
<evidence type="ECO:0000256" key="8">
    <source>
        <dbReference type="ARBA" id="ARBA00022816"/>
    </source>
</evidence>
<dbReference type="InterPro" id="IPR034364">
    <property type="entry name" value="PABP_RRM1"/>
</dbReference>
<evidence type="ECO:0000256" key="10">
    <source>
        <dbReference type="ARBA" id="ARBA00022884"/>
    </source>
</evidence>
<evidence type="ECO:0000313" key="17">
    <source>
        <dbReference type="EMBL" id="KAJ2845101.1"/>
    </source>
</evidence>
<dbReference type="CDD" id="cd12380">
    <property type="entry name" value="RRM3_I_PABPs"/>
    <property type="match status" value="1"/>
</dbReference>
<feature type="compositionally biased region" description="Gly residues" evidence="14">
    <location>
        <begin position="498"/>
        <end position="512"/>
    </location>
</feature>
<comment type="subcellular location">
    <subcellularLocation>
        <location evidence="2 13">Cytoplasm</location>
    </subcellularLocation>
    <subcellularLocation>
        <location evidence="1">Nucleus</location>
    </subcellularLocation>
</comment>
<dbReference type="EMBL" id="JANBUW010000891">
    <property type="protein sequence ID" value="KAJ2845101.1"/>
    <property type="molecule type" value="Genomic_DNA"/>
</dbReference>
<evidence type="ECO:0000256" key="14">
    <source>
        <dbReference type="SAM" id="MobiDB-lite"/>
    </source>
</evidence>
<keyword evidence="4" id="KW-0813">Transport</keyword>
<dbReference type="Gene3D" id="1.10.1900.10">
    <property type="entry name" value="c-terminal domain of poly(a) binding protein"/>
    <property type="match status" value="1"/>
</dbReference>
<feature type="compositionally biased region" description="Polar residues" evidence="14">
    <location>
        <begin position="520"/>
        <end position="532"/>
    </location>
</feature>
<dbReference type="GO" id="GO:0051028">
    <property type="term" value="P:mRNA transport"/>
    <property type="evidence" value="ECO:0007669"/>
    <property type="project" value="UniProtKB-KW"/>
</dbReference>
<dbReference type="GO" id="GO:0003723">
    <property type="term" value="F:RNA binding"/>
    <property type="evidence" value="ECO:0007669"/>
    <property type="project" value="UniProtKB-UniRule"/>
</dbReference>
<dbReference type="InterPro" id="IPR002004">
    <property type="entry name" value="PABP_HYD_C"/>
</dbReference>
<dbReference type="Gene3D" id="3.30.70.330">
    <property type="match status" value="4"/>
</dbReference>
<keyword evidence="10 12" id="KW-0694">RNA-binding</keyword>
<organism evidence="17 18">
    <name type="scientific">Coemansia brasiliensis</name>
    <dbReference type="NCBI Taxonomy" id="2650707"/>
    <lineage>
        <taxon>Eukaryota</taxon>
        <taxon>Fungi</taxon>
        <taxon>Fungi incertae sedis</taxon>
        <taxon>Zoopagomycota</taxon>
        <taxon>Kickxellomycotina</taxon>
        <taxon>Kickxellomycetes</taxon>
        <taxon>Kickxellales</taxon>
        <taxon>Kickxellaceae</taxon>
        <taxon>Coemansia</taxon>
    </lineage>
</organism>
<dbReference type="SUPFAM" id="SSF63570">
    <property type="entry name" value="PABC (PABP) domain"/>
    <property type="match status" value="1"/>
</dbReference>
<evidence type="ECO:0000256" key="11">
    <source>
        <dbReference type="ARBA" id="ARBA00023242"/>
    </source>
</evidence>
<dbReference type="SMART" id="SM00360">
    <property type="entry name" value="RRM"/>
    <property type="match status" value="4"/>
</dbReference>
<dbReference type="PANTHER" id="PTHR24012">
    <property type="entry name" value="RNA BINDING PROTEIN"/>
    <property type="match status" value="1"/>
</dbReference>
<dbReference type="GO" id="GO:0005737">
    <property type="term" value="C:cytoplasm"/>
    <property type="evidence" value="ECO:0007669"/>
    <property type="project" value="UniProtKB-SubCell"/>
</dbReference>
<comment type="caution">
    <text evidence="17">The sequence shown here is derived from an EMBL/GenBank/DDBJ whole genome shotgun (WGS) entry which is preliminary data.</text>
</comment>
<keyword evidence="5 13" id="KW-0963">Cytoplasm</keyword>
<evidence type="ECO:0000256" key="12">
    <source>
        <dbReference type="PROSITE-ProRule" id="PRU00176"/>
    </source>
</evidence>
<dbReference type="FunFam" id="3.30.70.330:FF:000520">
    <property type="entry name" value="Polyadenylate-binding protein"/>
    <property type="match status" value="1"/>
</dbReference>
<keyword evidence="18" id="KW-1185">Reference proteome</keyword>
<dbReference type="InterPro" id="IPR035979">
    <property type="entry name" value="RBD_domain_sf"/>
</dbReference>
<dbReference type="InterPro" id="IPR045305">
    <property type="entry name" value="RRM2_I_PABPs"/>
</dbReference>
<dbReference type="GO" id="GO:0006397">
    <property type="term" value="P:mRNA processing"/>
    <property type="evidence" value="ECO:0007669"/>
    <property type="project" value="UniProtKB-KW"/>
</dbReference>
<dbReference type="InterPro" id="IPR036053">
    <property type="entry name" value="PABP-dom"/>
</dbReference>
<feature type="domain" description="RRM" evidence="15">
    <location>
        <begin position="331"/>
        <end position="408"/>
    </location>
</feature>
<dbReference type="SMART" id="SM00361">
    <property type="entry name" value="RRM_1"/>
    <property type="match status" value="4"/>
</dbReference>
<evidence type="ECO:0000256" key="2">
    <source>
        <dbReference type="ARBA" id="ARBA00004496"/>
    </source>
</evidence>